<evidence type="ECO:0008006" key="3">
    <source>
        <dbReference type="Google" id="ProtNLM"/>
    </source>
</evidence>
<dbReference type="Proteomes" id="UP000317839">
    <property type="component" value="Unassembled WGS sequence"/>
</dbReference>
<keyword evidence="2" id="KW-1185">Reference proteome</keyword>
<proteinExistence type="predicted"/>
<dbReference type="SUPFAM" id="SSF52091">
    <property type="entry name" value="SpoIIaa-like"/>
    <property type="match status" value="1"/>
</dbReference>
<dbReference type="AlphaFoldDB" id="A0A545T7I6"/>
<accession>A0A545T7I6</accession>
<dbReference type="EMBL" id="VIKR01000004">
    <property type="protein sequence ID" value="TQV73152.1"/>
    <property type="molecule type" value="Genomic_DNA"/>
</dbReference>
<comment type="caution">
    <text evidence="1">The sequence shown here is derived from an EMBL/GenBank/DDBJ whole genome shotgun (WGS) entry which is preliminary data.</text>
</comment>
<dbReference type="InterPro" id="IPR021866">
    <property type="entry name" value="SpoIIAA-like"/>
</dbReference>
<name>A0A545T7I6_9GAMM</name>
<gene>
    <name evidence="1" type="ORF">FLL45_17015</name>
</gene>
<sequence>MSLQITHDPEKGYIEASYQGKLTYGAALAMLSAIENLMTSNPNIHRLYDLDKATLAWSLEDIDEIIKLIDSKSHANLDESKVALVHSSESDIAIIELFIHQANLRFNRIVRHFRSIEEARHWITTTV</sequence>
<dbReference type="RefSeq" id="WP_142943284.1">
    <property type="nucleotide sequence ID" value="NZ_VIKR01000004.1"/>
</dbReference>
<dbReference type="Pfam" id="PF11964">
    <property type="entry name" value="SpoIIAA-like"/>
    <property type="match status" value="1"/>
</dbReference>
<dbReference type="Gene3D" id="3.40.50.10600">
    <property type="entry name" value="SpoIIaa-like domains"/>
    <property type="match status" value="1"/>
</dbReference>
<protein>
    <recommendedName>
        <fullName evidence="3">STAS/SEC14 domain-containing protein</fullName>
    </recommendedName>
</protein>
<evidence type="ECO:0000313" key="2">
    <source>
        <dbReference type="Proteomes" id="UP000317839"/>
    </source>
</evidence>
<evidence type="ECO:0000313" key="1">
    <source>
        <dbReference type="EMBL" id="TQV73152.1"/>
    </source>
</evidence>
<dbReference type="InterPro" id="IPR038396">
    <property type="entry name" value="SpoIIAA-like_sf"/>
</dbReference>
<organism evidence="1 2">
    <name type="scientific">Aliikangiella marina</name>
    <dbReference type="NCBI Taxonomy" id="1712262"/>
    <lineage>
        <taxon>Bacteria</taxon>
        <taxon>Pseudomonadati</taxon>
        <taxon>Pseudomonadota</taxon>
        <taxon>Gammaproteobacteria</taxon>
        <taxon>Oceanospirillales</taxon>
        <taxon>Pleioneaceae</taxon>
        <taxon>Aliikangiella</taxon>
    </lineage>
</organism>
<reference evidence="1 2" key="1">
    <citation type="submission" date="2019-06" db="EMBL/GenBank/DDBJ databases">
        <title>Draft genome of Aliikangiella marina GYP-15.</title>
        <authorList>
            <person name="Wang G."/>
        </authorList>
    </citation>
    <scope>NUCLEOTIDE SEQUENCE [LARGE SCALE GENOMIC DNA]</scope>
    <source>
        <strain evidence="1 2">GYP-15</strain>
    </source>
</reference>
<dbReference type="InterPro" id="IPR036513">
    <property type="entry name" value="STAS_dom_sf"/>
</dbReference>